<evidence type="ECO:0000313" key="8">
    <source>
        <dbReference type="EMBL" id="OCH92917.1"/>
    </source>
</evidence>
<evidence type="ECO:0000313" key="9">
    <source>
        <dbReference type="Proteomes" id="UP000250043"/>
    </source>
</evidence>
<dbReference type="GO" id="GO:0008379">
    <property type="term" value="F:thioredoxin peroxidase activity"/>
    <property type="evidence" value="ECO:0007669"/>
    <property type="project" value="InterPro"/>
</dbReference>
<dbReference type="GO" id="GO:0005829">
    <property type="term" value="C:cytosol"/>
    <property type="evidence" value="ECO:0007669"/>
    <property type="project" value="TreeGrafter"/>
</dbReference>
<dbReference type="PANTHER" id="PTHR10430">
    <property type="entry name" value="PEROXIREDOXIN"/>
    <property type="match status" value="1"/>
</dbReference>
<dbReference type="EMBL" id="KV722362">
    <property type="protein sequence ID" value="OCH92917.1"/>
    <property type="molecule type" value="Genomic_DNA"/>
</dbReference>
<reference evidence="8 9" key="1">
    <citation type="submission" date="2016-07" db="EMBL/GenBank/DDBJ databases">
        <title>Draft genome of the white-rot fungus Obba rivulosa 3A-2.</title>
        <authorList>
            <consortium name="DOE Joint Genome Institute"/>
            <person name="Miettinen O."/>
            <person name="Riley R."/>
            <person name="Acob R."/>
            <person name="Barry K."/>
            <person name="Cullen D."/>
            <person name="De Vries R."/>
            <person name="Hainaut M."/>
            <person name="Hatakka A."/>
            <person name="Henrissat B."/>
            <person name="Hilden K."/>
            <person name="Kuo R."/>
            <person name="Labutti K."/>
            <person name="Lipzen A."/>
            <person name="Makela M.R."/>
            <person name="Sandor L."/>
            <person name="Spatafora J.W."/>
            <person name="Grigoriev I.V."/>
            <person name="Hibbett D.S."/>
        </authorList>
    </citation>
    <scope>NUCLEOTIDE SEQUENCE [LARGE SCALE GENOMIC DNA]</scope>
    <source>
        <strain evidence="8 9">3A-2</strain>
    </source>
</reference>
<gene>
    <name evidence="8" type="ORF">OBBRIDRAFT_790774</name>
</gene>
<evidence type="ECO:0000259" key="7">
    <source>
        <dbReference type="Pfam" id="PF08534"/>
    </source>
</evidence>
<dbReference type="PANTHER" id="PTHR10430:SF39">
    <property type="entry name" value="PEROXISOMAL MEMBRANE ASSOCIATED PROTEIN 20"/>
    <property type="match status" value="1"/>
</dbReference>
<dbReference type="GO" id="GO:0005777">
    <property type="term" value="C:peroxisome"/>
    <property type="evidence" value="ECO:0007669"/>
    <property type="project" value="TreeGrafter"/>
</dbReference>
<dbReference type="GO" id="GO:0045454">
    <property type="term" value="P:cell redox homeostasis"/>
    <property type="evidence" value="ECO:0007669"/>
    <property type="project" value="TreeGrafter"/>
</dbReference>
<dbReference type="InterPro" id="IPR037944">
    <property type="entry name" value="PRX5-like"/>
</dbReference>
<evidence type="ECO:0000256" key="4">
    <source>
        <dbReference type="ARBA" id="ARBA00023002"/>
    </source>
</evidence>
<dbReference type="GO" id="GO:0042744">
    <property type="term" value="P:hydrogen peroxide catabolic process"/>
    <property type="evidence" value="ECO:0007669"/>
    <property type="project" value="TreeGrafter"/>
</dbReference>
<dbReference type="SUPFAM" id="SSF52833">
    <property type="entry name" value="Thioredoxin-like"/>
    <property type="match status" value="1"/>
</dbReference>
<evidence type="ECO:0000256" key="6">
    <source>
        <dbReference type="PIRSR" id="PIRSR637944-1"/>
    </source>
</evidence>
<dbReference type="Proteomes" id="UP000250043">
    <property type="component" value="Unassembled WGS sequence"/>
</dbReference>
<proteinExistence type="inferred from homology"/>
<keyword evidence="2" id="KW-0575">Peroxidase</keyword>
<comment type="similarity">
    <text evidence="1">Belongs to the peroxiredoxin family. Prx5 subfamily.</text>
</comment>
<keyword evidence="4" id="KW-0560">Oxidoreductase</keyword>
<sequence length="181" mass="19105">MASFLATATQAAHSAITSLLSAAEIKPGGTVPTSVPVKEDDAAQTFTFEGKLTGRNVFLGVPGAFTYACSKQVPTYIDAYDQFKAKGVDNVYVVAVNDTFCMKAWKKTLAPAGTPIHFIADDKGIFVGALGLLFDATQLLGGPRAKRFVIATEGEKVTLVAVEPVPKEVTLTAVDKILPLL</sequence>
<protein>
    <submittedName>
        <fullName evidence="8">Redoxin</fullName>
    </submittedName>
</protein>
<dbReference type="InterPro" id="IPR036249">
    <property type="entry name" value="Thioredoxin-like_sf"/>
</dbReference>
<feature type="domain" description="Redoxin" evidence="7">
    <location>
        <begin position="30"/>
        <end position="177"/>
    </location>
</feature>
<evidence type="ECO:0000256" key="2">
    <source>
        <dbReference type="ARBA" id="ARBA00022559"/>
    </source>
</evidence>
<dbReference type="Pfam" id="PF08534">
    <property type="entry name" value="Redoxin"/>
    <property type="match status" value="1"/>
</dbReference>
<feature type="active site" description="Cysteine sulfenic acid (-SOH) intermediate" evidence="6">
    <location>
        <position position="69"/>
    </location>
</feature>
<organism evidence="8 9">
    <name type="scientific">Obba rivulosa</name>
    <dbReference type="NCBI Taxonomy" id="1052685"/>
    <lineage>
        <taxon>Eukaryota</taxon>
        <taxon>Fungi</taxon>
        <taxon>Dikarya</taxon>
        <taxon>Basidiomycota</taxon>
        <taxon>Agaricomycotina</taxon>
        <taxon>Agaricomycetes</taxon>
        <taxon>Polyporales</taxon>
        <taxon>Gelatoporiaceae</taxon>
        <taxon>Obba</taxon>
    </lineage>
</organism>
<dbReference type="GO" id="GO:0005739">
    <property type="term" value="C:mitochondrion"/>
    <property type="evidence" value="ECO:0007669"/>
    <property type="project" value="TreeGrafter"/>
</dbReference>
<keyword evidence="9" id="KW-1185">Reference proteome</keyword>
<evidence type="ECO:0000256" key="5">
    <source>
        <dbReference type="ARBA" id="ARBA00023284"/>
    </source>
</evidence>
<dbReference type="Gene3D" id="3.40.30.10">
    <property type="entry name" value="Glutaredoxin"/>
    <property type="match status" value="1"/>
</dbReference>
<keyword evidence="3" id="KW-0049">Antioxidant</keyword>
<dbReference type="AlphaFoldDB" id="A0A8E2B5A5"/>
<dbReference type="OrthoDB" id="1882547at2759"/>
<name>A0A8E2B5A5_9APHY</name>
<dbReference type="InterPro" id="IPR013740">
    <property type="entry name" value="Redoxin"/>
</dbReference>
<keyword evidence="5" id="KW-0676">Redox-active center</keyword>
<accession>A0A8E2B5A5</accession>
<dbReference type="GO" id="GO:0034599">
    <property type="term" value="P:cellular response to oxidative stress"/>
    <property type="evidence" value="ECO:0007669"/>
    <property type="project" value="InterPro"/>
</dbReference>
<evidence type="ECO:0000256" key="1">
    <source>
        <dbReference type="ARBA" id="ARBA00010505"/>
    </source>
</evidence>
<evidence type="ECO:0000256" key="3">
    <source>
        <dbReference type="ARBA" id="ARBA00022862"/>
    </source>
</evidence>